<sequence length="62" mass="6926">MVFLGKISFALCLVHWFVLGYGPLGMSQPDGWMRRSTLSRALYGSALVIVFSMLLVWLFSVG</sequence>
<keyword evidence="2" id="KW-0012">Acyltransferase</keyword>
<keyword evidence="2" id="KW-0808">Transferase</keyword>
<evidence type="ECO:0000256" key="1">
    <source>
        <dbReference type="SAM" id="Phobius"/>
    </source>
</evidence>
<keyword evidence="3" id="KW-1185">Reference proteome</keyword>
<dbReference type="EMBL" id="AGBF01000099">
    <property type="protein sequence ID" value="EGX57276.1"/>
    <property type="molecule type" value="Genomic_DNA"/>
</dbReference>
<dbReference type="GO" id="GO:0016746">
    <property type="term" value="F:acyltransferase activity"/>
    <property type="evidence" value="ECO:0007669"/>
    <property type="project" value="UniProtKB-KW"/>
</dbReference>
<evidence type="ECO:0000313" key="3">
    <source>
        <dbReference type="Proteomes" id="UP000004217"/>
    </source>
</evidence>
<evidence type="ECO:0000313" key="2">
    <source>
        <dbReference type="EMBL" id="EGX57276.1"/>
    </source>
</evidence>
<dbReference type="OrthoDB" id="9796461at2"/>
<gene>
    <name evidence="2" type="ORF">SZN_23571</name>
</gene>
<accession>G2GGT0</accession>
<comment type="caution">
    <text evidence="2">The sequence shown here is derived from an EMBL/GenBank/DDBJ whole genome shotgun (WGS) entry which is preliminary data.</text>
</comment>
<dbReference type="AlphaFoldDB" id="G2GGT0"/>
<dbReference type="PATRIC" id="fig|700597.3.peg.4628"/>
<dbReference type="RefSeq" id="WP_007499288.1">
    <property type="nucleotide sequence ID" value="NZ_AGBF01000099.1"/>
</dbReference>
<keyword evidence="1" id="KW-0472">Membrane</keyword>
<keyword evidence="1" id="KW-1133">Transmembrane helix</keyword>
<dbReference type="Proteomes" id="UP000004217">
    <property type="component" value="Unassembled WGS sequence"/>
</dbReference>
<reference evidence="2 3" key="1">
    <citation type="submission" date="2011-08" db="EMBL/GenBank/DDBJ databases">
        <authorList>
            <person name="Lin Y."/>
            <person name="Hao X."/>
            <person name="Johnstone L."/>
            <person name="Miller S.J."/>
            <person name="Wei G."/>
            <person name="Rensing C."/>
        </authorList>
    </citation>
    <scope>NUCLEOTIDE SEQUENCE [LARGE SCALE GENOMIC DNA]</scope>
    <source>
        <strain evidence="2 3">K42</strain>
    </source>
</reference>
<name>G2GGT0_9ACTN</name>
<organism evidence="2 3">
    <name type="scientific">Streptomyces zinciresistens K42</name>
    <dbReference type="NCBI Taxonomy" id="700597"/>
    <lineage>
        <taxon>Bacteria</taxon>
        <taxon>Bacillati</taxon>
        <taxon>Actinomycetota</taxon>
        <taxon>Actinomycetes</taxon>
        <taxon>Kitasatosporales</taxon>
        <taxon>Streptomycetaceae</taxon>
        <taxon>Streptomyces</taxon>
    </lineage>
</organism>
<keyword evidence="1" id="KW-0812">Transmembrane</keyword>
<protein>
    <submittedName>
        <fullName evidence="2">Acyltransferase 3</fullName>
    </submittedName>
</protein>
<proteinExistence type="predicted"/>
<feature type="transmembrane region" description="Helical" evidence="1">
    <location>
        <begin position="43"/>
        <end position="61"/>
    </location>
</feature>